<organism evidence="1 2">
    <name type="scientific">Gnathostoma spinigerum</name>
    <dbReference type="NCBI Taxonomy" id="75299"/>
    <lineage>
        <taxon>Eukaryota</taxon>
        <taxon>Metazoa</taxon>
        <taxon>Ecdysozoa</taxon>
        <taxon>Nematoda</taxon>
        <taxon>Chromadorea</taxon>
        <taxon>Rhabditida</taxon>
        <taxon>Spirurina</taxon>
        <taxon>Gnathostomatomorpha</taxon>
        <taxon>Gnathostomatoidea</taxon>
        <taxon>Gnathostomatidae</taxon>
        <taxon>Gnathostoma</taxon>
    </lineage>
</organism>
<evidence type="ECO:0000313" key="2">
    <source>
        <dbReference type="Proteomes" id="UP001608902"/>
    </source>
</evidence>
<name>A0ABD6E2I3_9BILA</name>
<keyword evidence="2" id="KW-1185">Reference proteome</keyword>
<dbReference type="EMBL" id="JBGFUD010000198">
    <property type="protein sequence ID" value="MFH4973958.1"/>
    <property type="molecule type" value="Genomic_DNA"/>
</dbReference>
<reference evidence="1 2" key="1">
    <citation type="submission" date="2024-08" db="EMBL/GenBank/DDBJ databases">
        <title>Gnathostoma spinigerum genome.</title>
        <authorList>
            <person name="Gonzalez-Bertolin B."/>
            <person name="Monzon S."/>
            <person name="Zaballos A."/>
            <person name="Jimenez P."/>
            <person name="Dekumyoy P."/>
            <person name="Varona S."/>
            <person name="Cuesta I."/>
            <person name="Sumanam S."/>
            <person name="Adisakwattana P."/>
            <person name="Gasser R.B."/>
            <person name="Hernandez-Gonzalez A."/>
            <person name="Young N.D."/>
            <person name="Perteguer M.J."/>
        </authorList>
    </citation>
    <scope>NUCLEOTIDE SEQUENCE [LARGE SCALE GENOMIC DNA]</scope>
    <source>
        <strain evidence="1">AL3</strain>
        <tissue evidence="1">Liver</tissue>
    </source>
</reference>
<sequence length="108" mass="12059">MAMNIVISVGNFAHNITFDVISAFELRMRKVAIFSDEFEFSGTMSVVGYVPKEIPIITLDTSPNDKKFNETRTKKKPEIISTTVTSRTVNCTLNGTNIRKANTQNVGR</sequence>
<protein>
    <submittedName>
        <fullName evidence="1">Uncharacterized protein</fullName>
    </submittedName>
</protein>
<proteinExistence type="predicted"/>
<evidence type="ECO:0000313" key="1">
    <source>
        <dbReference type="EMBL" id="MFH4973958.1"/>
    </source>
</evidence>
<comment type="caution">
    <text evidence="1">The sequence shown here is derived from an EMBL/GenBank/DDBJ whole genome shotgun (WGS) entry which is preliminary data.</text>
</comment>
<dbReference type="Proteomes" id="UP001608902">
    <property type="component" value="Unassembled WGS sequence"/>
</dbReference>
<accession>A0ABD6E2I3</accession>
<dbReference type="AlphaFoldDB" id="A0ABD6E2I3"/>
<gene>
    <name evidence="1" type="ORF">AB6A40_000667</name>
</gene>